<keyword evidence="3" id="KW-1185">Reference proteome</keyword>
<feature type="signal peptide" evidence="1">
    <location>
        <begin position="1"/>
        <end position="22"/>
    </location>
</feature>
<dbReference type="Proteomes" id="UP000289856">
    <property type="component" value="Chromosome"/>
</dbReference>
<feature type="chain" id="PRO_5039664632" description="Copper amine oxidase-like N-terminal domain-containing protein" evidence="1">
    <location>
        <begin position="23"/>
        <end position="355"/>
    </location>
</feature>
<accession>A0A3T1DEA1</accession>
<protein>
    <recommendedName>
        <fullName evidence="4">Copper amine oxidase-like N-terminal domain-containing protein</fullName>
    </recommendedName>
</protein>
<proteinExistence type="predicted"/>
<sequence>MNKFWIGLLCGITLCFSTAAIASNAIQGVLFPSKITIHNGSQVKELSTSTGMTVISYKNQTFIPLRSFTEATGSIVNFQPATKENGNLNQIEVFGPTTLAGLNLKSKDGSVTLGNLNIDSRDSGSIKVTGGTVKINQDISGKQIVLEAIGPDGSIRGKSEFVYIDNENINPPKLGEIRLFKTLLSYAGSDATFRASVQNIENVKLNSKQDLNQSGITKPFYGMLVPPSGDVYSIAERPVLPFNFTLMNTSDASIEVDKVPLSLTVYKGNSIDSINPIVYEYKLPPLTGKLAPREQFEISIPWYLSDKNGSIQPGNYVVSLKLPKQIQYQKDGTVTKQVWDVTLQYGSDFGMNIKK</sequence>
<organism evidence="2 3">
    <name type="scientific">Cohnella abietis</name>
    <dbReference type="NCBI Taxonomy" id="2507935"/>
    <lineage>
        <taxon>Bacteria</taxon>
        <taxon>Bacillati</taxon>
        <taxon>Bacillota</taxon>
        <taxon>Bacilli</taxon>
        <taxon>Bacillales</taxon>
        <taxon>Paenibacillaceae</taxon>
        <taxon>Cohnella</taxon>
    </lineage>
</organism>
<dbReference type="RefSeq" id="WP_130615777.1">
    <property type="nucleotide sequence ID" value="NZ_AP019400.1"/>
</dbReference>
<evidence type="ECO:0000313" key="3">
    <source>
        <dbReference type="Proteomes" id="UP000289856"/>
    </source>
</evidence>
<gene>
    <name evidence="2" type="ORF">KCTCHS21_57530</name>
</gene>
<reference evidence="2 3" key="1">
    <citation type="submission" date="2019-01" db="EMBL/GenBank/DDBJ databases">
        <title>Complete genome sequence of Cohnella hallensis HS21 isolated from Korean fir (Abies koreana) rhizospheric soil.</title>
        <authorList>
            <person name="Jiang L."/>
            <person name="Kang S.W."/>
            <person name="Kim S."/>
            <person name="Jung J."/>
            <person name="Kim C.Y."/>
            <person name="Kim D.H."/>
            <person name="Kim S.W."/>
            <person name="Lee J."/>
        </authorList>
    </citation>
    <scope>NUCLEOTIDE SEQUENCE [LARGE SCALE GENOMIC DNA]</scope>
    <source>
        <strain evidence="2 3">HS21</strain>
    </source>
</reference>
<dbReference type="AlphaFoldDB" id="A0A3T1DEA1"/>
<evidence type="ECO:0000256" key="1">
    <source>
        <dbReference type="SAM" id="SignalP"/>
    </source>
</evidence>
<name>A0A3T1DEA1_9BACL</name>
<evidence type="ECO:0000313" key="2">
    <source>
        <dbReference type="EMBL" id="BBI36354.1"/>
    </source>
</evidence>
<dbReference type="KEGG" id="cohn:KCTCHS21_57530"/>
<dbReference type="OrthoDB" id="2597123at2"/>
<evidence type="ECO:0008006" key="4">
    <source>
        <dbReference type="Google" id="ProtNLM"/>
    </source>
</evidence>
<dbReference type="EMBL" id="AP019400">
    <property type="protein sequence ID" value="BBI36354.1"/>
    <property type="molecule type" value="Genomic_DNA"/>
</dbReference>
<keyword evidence="1" id="KW-0732">Signal</keyword>